<dbReference type="InterPro" id="IPR023210">
    <property type="entry name" value="NADP_OxRdtase_dom"/>
</dbReference>
<dbReference type="SUPFAM" id="SSF51430">
    <property type="entry name" value="NAD(P)-linked oxidoreductase"/>
    <property type="match status" value="1"/>
</dbReference>
<reference evidence="3 4" key="1">
    <citation type="submission" date="2019-12" db="EMBL/GenBank/DDBJ databases">
        <title>Paenibacillus sp. nov. sp. isolated from soil.</title>
        <authorList>
            <person name="Kim J."/>
            <person name="Jeong S.E."/>
            <person name="Jung H.S."/>
            <person name="Jeon C.O."/>
        </authorList>
    </citation>
    <scope>NUCLEOTIDE SEQUENCE [LARGE SCALE GENOMIC DNA]</scope>
    <source>
        <strain evidence="3 4">5J-6</strain>
    </source>
</reference>
<dbReference type="Proteomes" id="UP000481087">
    <property type="component" value="Unassembled WGS sequence"/>
</dbReference>
<evidence type="ECO:0000259" key="2">
    <source>
        <dbReference type="Pfam" id="PF00248"/>
    </source>
</evidence>
<dbReference type="EMBL" id="WTUZ01000007">
    <property type="protein sequence ID" value="MZQ81036.1"/>
    <property type="molecule type" value="Genomic_DNA"/>
</dbReference>
<accession>A0A6L8UV41</accession>
<comment type="caution">
    <text evidence="3">The sequence shown here is derived from an EMBL/GenBank/DDBJ whole genome shotgun (WGS) entry which is preliminary data.</text>
</comment>
<dbReference type="PANTHER" id="PTHR43625:SF40">
    <property type="entry name" value="ALDO-KETO REDUCTASE YAKC [NADP(+)]"/>
    <property type="match status" value="1"/>
</dbReference>
<evidence type="ECO:0000256" key="1">
    <source>
        <dbReference type="ARBA" id="ARBA00023002"/>
    </source>
</evidence>
<dbReference type="InterPro" id="IPR036812">
    <property type="entry name" value="NAD(P)_OxRdtase_dom_sf"/>
</dbReference>
<dbReference type="GO" id="GO:0005737">
    <property type="term" value="C:cytoplasm"/>
    <property type="evidence" value="ECO:0007669"/>
    <property type="project" value="TreeGrafter"/>
</dbReference>
<dbReference type="AlphaFoldDB" id="A0A6L8UV41"/>
<dbReference type="InterPro" id="IPR050791">
    <property type="entry name" value="Aldo-Keto_reductase"/>
</dbReference>
<evidence type="ECO:0000313" key="4">
    <source>
        <dbReference type="Proteomes" id="UP000481087"/>
    </source>
</evidence>
<dbReference type="PANTHER" id="PTHR43625">
    <property type="entry name" value="AFLATOXIN B1 ALDEHYDE REDUCTASE"/>
    <property type="match status" value="1"/>
</dbReference>
<protein>
    <submittedName>
        <fullName evidence="3">Aldo/keto reductase</fullName>
    </submittedName>
</protein>
<name>A0A6L8UV41_9BACL</name>
<keyword evidence="1" id="KW-0560">Oxidoreductase</keyword>
<dbReference type="Gene3D" id="3.20.20.100">
    <property type="entry name" value="NADP-dependent oxidoreductase domain"/>
    <property type="match status" value="1"/>
</dbReference>
<feature type="domain" description="NADP-dependent oxidoreductase" evidence="2">
    <location>
        <begin position="16"/>
        <end position="312"/>
    </location>
</feature>
<dbReference type="RefSeq" id="WP_161405349.1">
    <property type="nucleotide sequence ID" value="NZ_WTUZ01000007.1"/>
</dbReference>
<sequence>MKSVELGSQGLKVSQVGLGCMGMSTYIYGPSDDEQSLSTLRLATELGVTFFDTAETYGMGHNEQLLGRAFTGIRERVIVATKVGFGFTDDGKIKVVDGKRVVDGKPEHVVRAIEGSLRRLQMDYIDLIYLHRIDPTVPIEETIGAMSKLVAEGKIGHIGLSEAAADTIRRAHSVHPITAVQTEYSLFERGVEANGVLDTVHELGIGFVPYSPLGRGFLTGRLKTDALHETDFRKTDPRLSGENLLANARIVEAISGIAERKGVEPSQLALAWTIAQGCVPIPGTRRISFLKENIAAADIVLTQEELAELDEVAPIGIAAGERYTQANMAYVNK</sequence>
<organism evidence="3 4">
    <name type="scientific">Paenibacillus silvestris</name>
    <dbReference type="NCBI Taxonomy" id="2606219"/>
    <lineage>
        <taxon>Bacteria</taxon>
        <taxon>Bacillati</taxon>
        <taxon>Bacillota</taxon>
        <taxon>Bacilli</taxon>
        <taxon>Bacillales</taxon>
        <taxon>Paenibacillaceae</taxon>
        <taxon>Paenibacillus</taxon>
    </lineage>
</organism>
<gene>
    <name evidence="3" type="ORF">GQF01_02660</name>
</gene>
<dbReference type="Pfam" id="PF00248">
    <property type="entry name" value="Aldo_ket_red"/>
    <property type="match status" value="1"/>
</dbReference>
<evidence type="ECO:0000313" key="3">
    <source>
        <dbReference type="EMBL" id="MZQ81036.1"/>
    </source>
</evidence>
<dbReference type="GO" id="GO:0016491">
    <property type="term" value="F:oxidoreductase activity"/>
    <property type="evidence" value="ECO:0007669"/>
    <property type="project" value="UniProtKB-KW"/>
</dbReference>
<keyword evidence="4" id="KW-1185">Reference proteome</keyword>
<proteinExistence type="predicted"/>
<dbReference type="CDD" id="cd19076">
    <property type="entry name" value="AKR_AKR13A_13D"/>
    <property type="match status" value="1"/>
</dbReference>